<feature type="domain" description="HRDC" evidence="7">
    <location>
        <begin position="210"/>
        <end position="290"/>
    </location>
</feature>
<dbReference type="Pfam" id="PF01612">
    <property type="entry name" value="DNA_pol_A_exo1"/>
    <property type="match status" value="1"/>
</dbReference>
<dbReference type="SMART" id="SM00341">
    <property type="entry name" value="HRDC"/>
    <property type="match status" value="1"/>
</dbReference>
<keyword evidence="1 6" id="KW-0963">Cytoplasm</keyword>
<dbReference type="PANTHER" id="PTHR47649">
    <property type="entry name" value="RIBONUCLEASE D"/>
    <property type="match status" value="1"/>
</dbReference>
<dbReference type="HAMAP" id="MF_01899">
    <property type="entry name" value="RNase_D"/>
    <property type="match status" value="1"/>
</dbReference>
<dbReference type="SUPFAM" id="SSF53098">
    <property type="entry name" value="Ribonuclease H-like"/>
    <property type="match status" value="1"/>
</dbReference>
<dbReference type="Proteomes" id="UP000004679">
    <property type="component" value="Unassembled WGS sequence"/>
</dbReference>
<dbReference type="SUPFAM" id="SSF47819">
    <property type="entry name" value="HRDC-like"/>
    <property type="match status" value="2"/>
</dbReference>
<evidence type="ECO:0000256" key="5">
    <source>
        <dbReference type="ARBA" id="ARBA00022839"/>
    </source>
</evidence>
<dbReference type="GO" id="GO:0008408">
    <property type="term" value="F:3'-5' exonuclease activity"/>
    <property type="evidence" value="ECO:0007669"/>
    <property type="project" value="InterPro"/>
</dbReference>
<dbReference type="Pfam" id="PF00570">
    <property type="entry name" value="HRDC"/>
    <property type="match status" value="1"/>
</dbReference>
<evidence type="ECO:0000256" key="2">
    <source>
        <dbReference type="ARBA" id="ARBA00022694"/>
    </source>
</evidence>
<dbReference type="AlphaFoldDB" id="C0N8D2"/>
<evidence type="ECO:0000256" key="6">
    <source>
        <dbReference type="HAMAP-Rule" id="MF_01899"/>
    </source>
</evidence>
<evidence type="ECO:0000256" key="4">
    <source>
        <dbReference type="ARBA" id="ARBA00022801"/>
    </source>
</evidence>
<dbReference type="CDD" id="cd06142">
    <property type="entry name" value="RNaseD_exo"/>
    <property type="match status" value="1"/>
</dbReference>
<keyword evidence="4 6" id="KW-0378">Hydrolase</keyword>
<name>C0N8D2_9GAMM</name>
<comment type="cofactor">
    <cofactor evidence="6">
        <name>a divalent metal cation</name>
        <dbReference type="ChEBI" id="CHEBI:60240"/>
    </cofactor>
</comment>
<evidence type="ECO:0000256" key="1">
    <source>
        <dbReference type="ARBA" id="ARBA00022490"/>
    </source>
</evidence>
<dbReference type="EC" id="3.1.13.5" evidence="6"/>
<dbReference type="SMART" id="SM00474">
    <property type="entry name" value="35EXOc"/>
    <property type="match status" value="1"/>
</dbReference>
<sequence>MTIQFIDSSAGLKDLCEQLAESTWLAIDTEFHREKTYYPQLCLIQVANDDVIACVDPLKIDDLSPLMDVFYRTDMTLVFHAARQDLELLFLLRDALPQQVFDTQLAATVLGYGDQIGYGNLVKQCLNVDLDKAHARTDWRQRPLSPEQIDYAADDVRYLRELYHQLEAKLVDTGRINWLKEDFATLSATETYQSNPESSWLRIKGSGRLKSSQLAVLQQLGVWREQRAIKQNLPRRWIIKDDVMLDLARFSPSSLDAMNKIRGLESRDIDRHGQAILKAIEAGKAVPQEQWPVMKRPQPLSNQQDALVDALMGLLRKLCDEQTITPVAVATRKDIEALVRDQDSPIKHGWRHEIVGQKLEQFLAGELKISASQQQLEIQ</sequence>
<accession>C0N8D2</accession>
<dbReference type="InterPro" id="IPR002121">
    <property type="entry name" value="HRDC_dom"/>
</dbReference>
<protein>
    <recommendedName>
        <fullName evidence="6">Ribonuclease D</fullName>
        <shortName evidence="6">RNase D</shortName>
        <ecNumber evidence="6">3.1.13.5</ecNumber>
    </recommendedName>
</protein>
<dbReference type="InterPro" id="IPR002562">
    <property type="entry name" value="3'-5'_exonuclease_dom"/>
</dbReference>
<dbReference type="HOGENOM" id="CLU_042387_0_0_6"/>
<keyword evidence="2 6" id="KW-0819">tRNA processing</keyword>
<dbReference type="Gene3D" id="3.30.420.10">
    <property type="entry name" value="Ribonuclease H-like superfamily/Ribonuclease H"/>
    <property type="match status" value="1"/>
</dbReference>
<dbReference type="InterPro" id="IPR051086">
    <property type="entry name" value="RNase_D-like"/>
</dbReference>
<keyword evidence="5 6" id="KW-0269">Exonuclease</keyword>
<dbReference type="PROSITE" id="PS50967">
    <property type="entry name" value="HRDC"/>
    <property type="match status" value="1"/>
</dbReference>
<dbReference type="GO" id="GO:0003676">
    <property type="term" value="F:nucleic acid binding"/>
    <property type="evidence" value="ECO:0007669"/>
    <property type="project" value="InterPro"/>
</dbReference>
<dbReference type="NCBIfam" id="TIGR01388">
    <property type="entry name" value="rnd"/>
    <property type="match status" value="1"/>
</dbReference>
<evidence type="ECO:0000259" key="7">
    <source>
        <dbReference type="PROSITE" id="PS50967"/>
    </source>
</evidence>
<comment type="function">
    <text evidence="6">Exonuclease involved in the 3' processing of various precursor tRNAs. Initiates hydrolysis at the 3'-terminus of an RNA molecule and releases 5'-mononucleotides.</text>
</comment>
<organism evidence="8 9">
    <name type="scientific">Methylophaga thiooxydans DMS010</name>
    <dbReference type="NCBI Taxonomy" id="637616"/>
    <lineage>
        <taxon>Bacteria</taxon>
        <taxon>Pseudomonadati</taxon>
        <taxon>Pseudomonadota</taxon>
        <taxon>Gammaproteobacteria</taxon>
        <taxon>Thiotrichales</taxon>
        <taxon>Piscirickettsiaceae</taxon>
        <taxon>Methylophaga</taxon>
    </lineage>
</organism>
<gene>
    <name evidence="6 8" type="primary">rnd</name>
    <name evidence="8" type="ORF">MDMS009_2424</name>
</gene>
<comment type="subcellular location">
    <subcellularLocation>
        <location evidence="6">Cytoplasm</location>
    </subcellularLocation>
</comment>
<dbReference type="GO" id="GO:0005737">
    <property type="term" value="C:cytoplasm"/>
    <property type="evidence" value="ECO:0007669"/>
    <property type="project" value="UniProtKB-SubCell"/>
</dbReference>
<keyword evidence="9" id="KW-1185">Reference proteome</keyword>
<evidence type="ECO:0000313" key="9">
    <source>
        <dbReference type="Proteomes" id="UP000004679"/>
    </source>
</evidence>
<dbReference type="InterPro" id="IPR036397">
    <property type="entry name" value="RNaseH_sf"/>
</dbReference>
<dbReference type="InterPro" id="IPR012337">
    <property type="entry name" value="RNaseH-like_sf"/>
</dbReference>
<dbReference type="GO" id="GO:0000166">
    <property type="term" value="F:nucleotide binding"/>
    <property type="evidence" value="ECO:0007669"/>
    <property type="project" value="InterPro"/>
</dbReference>
<dbReference type="EMBL" id="GG657903">
    <property type="protein sequence ID" value="EEF78907.1"/>
    <property type="molecule type" value="Genomic_DNA"/>
</dbReference>
<evidence type="ECO:0000313" key="8">
    <source>
        <dbReference type="EMBL" id="EEF78907.1"/>
    </source>
</evidence>
<proteinExistence type="inferred from homology"/>
<dbReference type="Gene3D" id="1.10.150.80">
    <property type="entry name" value="HRDC domain"/>
    <property type="match status" value="1"/>
</dbReference>
<dbReference type="GO" id="GO:0042780">
    <property type="term" value="P:tRNA 3'-end processing"/>
    <property type="evidence" value="ECO:0007669"/>
    <property type="project" value="UniProtKB-UniRule"/>
</dbReference>
<keyword evidence="3 6" id="KW-0540">Nuclease</keyword>
<dbReference type="OrthoDB" id="9800549at2"/>
<dbReference type="InterPro" id="IPR044876">
    <property type="entry name" value="HRDC_dom_sf"/>
</dbReference>
<comment type="similarity">
    <text evidence="6">Belongs to the RNase D family.</text>
</comment>
<reference evidence="8 9" key="1">
    <citation type="journal article" date="2011" name="J. Bacteriol.">
        <title>Draft genome sequence of the chemolithoheterotrophic, halophilic methylotroph Methylophaga thiooxydans DMS010.</title>
        <authorList>
            <person name="Boden R."/>
            <person name="Ferriera S."/>
            <person name="Johnson J."/>
            <person name="Kelly D.P."/>
            <person name="Murrell J.C."/>
            <person name="Schafer H."/>
        </authorList>
    </citation>
    <scope>NUCLEOTIDE SEQUENCE [LARGE SCALE GENOMIC DNA]</scope>
    <source>
        <strain evidence="8 9">DMS010</strain>
    </source>
</reference>
<dbReference type="RefSeq" id="WP_008291874.1">
    <property type="nucleotide sequence ID" value="NZ_GG657903.1"/>
</dbReference>
<dbReference type="InterPro" id="IPR006292">
    <property type="entry name" value="RNase_D"/>
</dbReference>
<dbReference type="InterPro" id="IPR010997">
    <property type="entry name" value="HRDC-like_sf"/>
</dbReference>
<dbReference type="PANTHER" id="PTHR47649:SF1">
    <property type="entry name" value="RIBONUCLEASE D"/>
    <property type="match status" value="1"/>
</dbReference>
<dbReference type="GO" id="GO:0033890">
    <property type="term" value="F:ribonuclease D activity"/>
    <property type="evidence" value="ECO:0007669"/>
    <property type="project" value="UniProtKB-UniRule"/>
</dbReference>
<evidence type="ECO:0000256" key="3">
    <source>
        <dbReference type="ARBA" id="ARBA00022722"/>
    </source>
</evidence>
<comment type="catalytic activity">
    <reaction evidence="6">
        <text>Exonucleolytic cleavage that removes extra residues from the 3'-terminus of tRNA to produce 5'-mononucleotides.</text>
        <dbReference type="EC" id="3.1.13.5"/>
    </reaction>
</comment>